<reference evidence="1 2" key="1">
    <citation type="journal article" date="2024" name="BMC Genomics">
        <title>De novo assembly and annotation of Popillia japonica's genome with initial clues to its potential as an invasive pest.</title>
        <authorList>
            <person name="Cucini C."/>
            <person name="Boschi S."/>
            <person name="Funari R."/>
            <person name="Cardaioli E."/>
            <person name="Iannotti N."/>
            <person name="Marturano G."/>
            <person name="Paoli F."/>
            <person name="Bruttini M."/>
            <person name="Carapelli A."/>
            <person name="Frati F."/>
            <person name="Nardi F."/>
        </authorList>
    </citation>
    <scope>NUCLEOTIDE SEQUENCE [LARGE SCALE GENOMIC DNA]</scope>
    <source>
        <strain evidence="1">DMR45628</strain>
    </source>
</reference>
<evidence type="ECO:0000313" key="2">
    <source>
        <dbReference type="Proteomes" id="UP001458880"/>
    </source>
</evidence>
<name>A0AAW1HRG9_POPJA</name>
<dbReference type="Proteomes" id="UP001458880">
    <property type="component" value="Unassembled WGS sequence"/>
</dbReference>
<dbReference type="EMBL" id="JASPKY010001150">
    <property type="protein sequence ID" value="KAK9678937.1"/>
    <property type="molecule type" value="Genomic_DNA"/>
</dbReference>
<protein>
    <recommendedName>
        <fullName evidence="3">Secreted protein</fullName>
    </recommendedName>
</protein>
<evidence type="ECO:0000313" key="1">
    <source>
        <dbReference type="EMBL" id="KAK9678937.1"/>
    </source>
</evidence>
<accession>A0AAW1HRG9</accession>
<organism evidence="1 2">
    <name type="scientific">Popillia japonica</name>
    <name type="common">Japanese beetle</name>
    <dbReference type="NCBI Taxonomy" id="7064"/>
    <lineage>
        <taxon>Eukaryota</taxon>
        <taxon>Metazoa</taxon>
        <taxon>Ecdysozoa</taxon>
        <taxon>Arthropoda</taxon>
        <taxon>Hexapoda</taxon>
        <taxon>Insecta</taxon>
        <taxon>Pterygota</taxon>
        <taxon>Neoptera</taxon>
        <taxon>Endopterygota</taxon>
        <taxon>Coleoptera</taxon>
        <taxon>Polyphaga</taxon>
        <taxon>Scarabaeiformia</taxon>
        <taxon>Scarabaeidae</taxon>
        <taxon>Rutelinae</taxon>
        <taxon>Popillia</taxon>
    </lineage>
</organism>
<gene>
    <name evidence="1" type="ORF">QE152_g40420</name>
</gene>
<comment type="caution">
    <text evidence="1">The sequence shown here is derived from an EMBL/GenBank/DDBJ whole genome shotgun (WGS) entry which is preliminary data.</text>
</comment>
<keyword evidence="2" id="KW-1185">Reference proteome</keyword>
<dbReference type="AlphaFoldDB" id="A0AAW1HRG9"/>
<evidence type="ECO:0008006" key="3">
    <source>
        <dbReference type="Google" id="ProtNLM"/>
    </source>
</evidence>
<proteinExistence type="predicted"/>
<sequence>MGTFVFVVSSFNFCANAFVMKFDVDPLSNKALQFTAFPALFFKQITAVANKTCADCPAMAVVAIVSEFEVSFATP</sequence>